<organism evidence="1">
    <name type="scientific">Leptocylindrus danicus</name>
    <dbReference type="NCBI Taxonomy" id="163516"/>
    <lineage>
        <taxon>Eukaryota</taxon>
        <taxon>Sar</taxon>
        <taxon>Stramenopiles</taxon>
        <taxon>Ochrophyta</taxon>
        <taxon>Bacillariophyta</taxon>
        <taxon>Coscinodiscophyceae</taxon>
        <taxon>Chaetocerotophycidae</taxon>
        <taxon>Leptocylindrales</taxon>
        <taxon>Leptocylindraceae</taxon>
        <taxon>Leptocylindrus</taxon>
    </lineage>
</organism>
<reference evidence="1" key="1">
    <citation type="submission" date="2021-01" db="EMBL/GenBank/DDBJ databases">
        <authorList>
            <person name="Corre E."/>
            <person name="Pelletier E."/>
            <person name="Niang G."/>
            <person name="Scheremetjew M."/>
            <person name="Finn R."/>
            <person name="Kale V."/>
            <person name="Holt S."/>
            <person name="Cochrane G."/>
            <person name="Meng A."/>
            <person name="Brown T."/>
            <person name="Cohen L."/>
        </authorList>
    </citation>
    <scope>NUCLEOTIDE SEQUENCE</scope>
    <source>
        <strain evidence="1">B650</strain>
    </source>
</reference>
<dbReference type="AlphaFoldDB" id="A0A7S2L6U7"/>
<dbReference type="EMBL" id="HBGY01024566">
    <property type="protein sequence ID" value="CAD9596647.1"/>
    <property type="molecule type" value="Transcribed_RNA"/>
</dbReference>
<accession>A0A7S2L6U7</accession>
<proteinExistence type="predicted"/>
<evidence type="ECO:0000313" key="1">
    <source>
        <dbReference type="EMBL" id="CAD9596647.1"/>
    </source>
</evidence>
<name>A0A7S2L6U7_9STRA</name>
<gene>
    <name evidence="1" type="ORF">LDAN0321_LOCUS15251</name>
</gene>
<protein>
    <submittedName>
        <fullName evidence="1">Uncharacterized protein</fullName>
    </submittedName>
</protein>
<sequence>MVYIIAMVNYWIGIPRVLLAKGLPAQRRLVGVRYSRKASCSNRTETTTKTAKNKRLFLHIAPCGDWWTGHEIFAAKHLQPDYVRSVEIPPSFDPEQLTDKQRMEIYDTGSFPNKHDGVNMKE</sequence>